<feature type="region of interest" description="Disordered" evidence="11">
    <location>
        <begin position="1"/>
        <end position="47"/>
    </location>
</feature>
<evidence type="ECO:0000256" key="11">
    <source>
        <dbReference type="SAM" id="MobiDB-lite"/>
    </source>
</evidence>
<dbReference type="PROSITE" id="PS00211">
    <property type="entry name" value="ABC_TRANSPORTER_1"/>
    <property type="match status" value="1"/>
</dbReference>
<feature type="transmembrane region" description="Helical" evidence="12">
    <location>
        <begin position="64"/>
        <end position="86"/>
    </location>
</feature>
<dbReference type="GO" id="GO:0005524">
    <property type="term" value="F:ATP binding"/>
    <property type="evidence" value="ECO:0007669"/>
    <property type="project" value="UniProtKB-KW"/>
</dbReference>
<evidence type="ECO:0000256" key="3">
    <source>
        <dbReference type="ARBA" id="ARBA00022475"/>
    </source>
</evidence>
<feature type="transmembrane region" description="Helical" evidence="12">
    <location>
        <begin position="234"/>
        <end position="254"/>
    </location>
</feature>
<dbReference type="GO" id="GO:0016887">
    <property type="term" value="F:ATP hydrolysis activity"/>
    <property type="evidence" value="ECO:0007669"/>
    <property type="project" value="InterPro"/>
</dbReference>
<dbReference type="PROSITE" id="PS50929">
    <property type="entry name" value="ABC_TM1F"/>
    <property type="match status" value="1"/>
</dbReference>
<evidence type="ECO:0000256" key="6">
    <source>
        <dbReference type="ARBA" id="ARBA00022741"/>
    </source>
</evidence>
<comment type="subcellular location">
    <subcellularLocation>
        <location evidence="1">Cell inner membrane</location>
        <topology evidence="1">Multi-pass membrane protein</topology>
    </subcellularLocation>
</comment>
<comment type="similarity">
    <text evidence="10">Belongs to the ABC transporter superfamily. Siderophore-Fe(3+) uptake transporter (SIUT) (TC 3.A.1.21) family.</text>
</comment>
<organism evidence="15 16">
    <name type="scientific">Streptomyces clavuligerus</name>
    <dbReference type="NCBI Taxonomy" id="1901"/>
    <lineage>
        <taxon>Bacteria</taxon>
        <taxon>Bacillati</taxon>
        <taxon>Actinomycetota</taxon>
        <taxon>Actinomycetes</taxon>
        <taxon>Kitasatosporales</taxon>
        <taxon>Streptomycetaceae</taxon>
        <taxon>Streptomyces</taxon>
    </lineage>
</organism>
<dbReference type="PROSITE" id="PS50893">
    <property type="entry name" value="ABC_TRANSPORTER_2"/>
    <property type="match status" value="1"/>
</dbReference>
<dbReference type="SUPFAM" id="SSF90123">
    <property type="entry name" value="ABC transporter transmembrane region"/>
    <property type="match status" value="1"/>
</dbReference>
<keyword evidence="6" id="KW-0547">Nucleotide-binding</keyword>
<keyword evidence="9 12" id="KW-0472">Membrane</keyword>
<reference evidence="15 16" key="1">
    <citation type="journal article" date="2010" name="Genome Biol. Evol.">
        <title>The sequence of a 1.8-mb bacterial linear plasmid reveals a rich evolutionary reservoir of secondary metabolic pathways.</title>
        <authorList>
            <person name="Medema M.H."/>
            <person name="Trefzer A."/>
            <person name="Kovalchuk A."/>
            <person name="van den Berg M."/>
            <person name="Mueller U."/>
            <person name="Heijne W."/>
            <person name="Wu L."/>
            <person name="Alam M.T."/>
            <person name="Ronning C.M."/>
            <person name="Nierman W.C."/>
            <person name="Bovenberg R.A.L."/>
            <person name="Breitling R."/>
            <person name="Takano E."/>
        </authorList>
    </citation>
    <scope>NUCLEOTIDE SEQUENCE [LARGE SCALE GENOMIC DNA]</scope>
    <source>
        <strain evidence="16">ATCC 27064 / DSM 738 / JCM 4710 / NBRC 13307 / NCIMB 12785 / NRRL 3585 / VKM Ac-602</strain>
        <plasmid evidence="15">pSCL4</plasmid>
    </source>
</reference>
<keyword evidence="7" id="KW-0067">ATP-binding</keyword>
<dbReference type="InterPro" id="IPR003593">
    <property type="entry name" value="AAA+_ATPase"/>
</dbReference>
<dbReference type="AlphaFoldDB" id="D5SL44"/>
<evidence type="ECO:0000256" key="4">
    <source>
        <dbReference type="ARBA" id="ARBA00022519"/>
    </source>
</evidence>
<feature type="compositionally biased region" description="Low complexity" evidence="11">
    <location>
        <begin position="744"/>
        <end position="753"/>
    </location>
</feature>
<dbReference type="InterPro" id="IPR036640">
    <property type="entry name" value="ABC1_TM_sf"/>
</dbReference>
<gene>
    <name evidence="15" type="ORF">SCLAV_p1151</name>
</gene>
<feature type="region of interest" description="Disordered" evidence="11">
    <location>
        <begin position="697"/>
        <end position="721"/>
    </location>
</feature>
<dbReference type="Pfam" id="PF00664">
    <property type="entry name" value="ABC_membrane"/>
    <property type="match status" value="1"/>
</dbReference>
<dbReference type="InterPro" id="IPR027417">
    <property type="entry name" value="P-loop_NTPase"/>
</dbReference>
<feature type="transmembrane region" description="Helical" evidence="12">
    <location>
        <begin position="210"/>
        <end position="228"/>
    </location>
</feature>
<accession>D5SL44</accession>
<dbReference type="OrthoDB" id="9806127at2"/>
<dbReference type="GeneID" id="93734231"/>
<keyword evidence="5 12" id="KW-0812">Transmembrane</keyword>
<feature type="region of interest" description="Disordered" evidence="11">
    <location>
        <begin position="409"/>
        <end position="439"/>
    </location>
</feature>
<evidence type="ECO:0000256" key="7">
    <source>
        <dbReference type="ARBA" id="ARBA00022840"/>
    </source>
</evidence>
<proteinExistence type="inferred from homology"/>
<evidence type="ECO:0000256" key="10">
    <source>
        <dbReference type="ARBA" id="ARBA00023455"/>
    </source>
</evidence>
<dbReference type="RefSeq" id="WP_003963497.1">
    <property type="nucleotide sequence ID" value="NZ_CM000914.1"/>
</dbReference>
<evidence type="ECO:0000256" key="1">
    <source>
        <dbReference type="ARBA" id="ARBA00004429"/>
    </source>
</evidence>
<keyword evidence="15" id="KW-0614">Plasmid</keyword>
<dbReference type="eggNOG" id="COG1132">
    <property type="taxonomic scope" value="Bacteria"/>
</dbReference>
<evidence type="ECO:0000313" key="16">
    <source>
        <dbReference type="Proteomes" id="UP000002357"/>
    </source>
</evidence>
<keyword evidence="2" id="KW-0813">Transport</keyword>
<evidence type="ECO:0000256" key="2">
    <source>
        <dbReference type="ARBA" id="ARBA00022448"/>
    </source>
</evidence>
<sequence length="764" mass="80946">MQPVQQVVFTSRTTASSGGSGLSGPPDFPEPAPPRRPRGAGGRLRQTGRSAAATAVGAVRVFRLVWAASPWLTTALGLATVLIGLVPAATAMTARLLVDTVVQGAALRAEDGPDRIGLTLPLPGGSLELPVLTVVGALVALATAQFVVYALGALATAVRSIAQQLLQERTSQDVQLRVMEHAGRLPLSFFEDSRSYDLLRQAQQEASTRPVTMISGVFGLLQTAVTFVSMVGLLIGLGPLIALAALIAPVPAFVADARYGMRTFVVALWSSPIRRRMEYLSRLVATDSYAKEVKVFGLAPFLTERFRLLGATAYRGLRKVVTARYLVGGAWSALATLVGSLTYLYVALQAVNGRLSLGDLVLYTSAATTVQTSVQGIFSGLAGMYENNLYLGKLYELLAVPAENAKDAKDAENVEGAENAKSAEDGGPTRPGGGAFRPLPSPLRGHVVLENVTFRYPGTERPALLGVSLEIRPGQSVAVVGPNGAGKSTLIKLLCRLYEPDEGRILLDGVDIRELDPELLRRRIGAMFQDHVSYQATMAENIGLGDVDRIEDRARVAEAARRAGADGLAEGLPQGYDTALGKWFATGAELSGGQWQKVALARAFMRDATLLVLDEPTSALDAEAEADLFGRLRELAHGRTTVYISHRFSTVRRADLILLIEDGRVAEQGTHRELIALGGRYARLFALQASAYTDTYTDTDTHTETPRPNAPHAPHGFNGARTAKEAAAIEAALAAKRAGRAGRAGRTARAGEASGDGGTDGGGP</sequence>
<dbReference type="GO" id="GO:0015421">
    <property type="term" value="F:ABC-type oligopeptide transporter activity"/>
    <property type="evidence" value="ECO:0007669"/>
    <property type="project" value="TreeGrafter"/>
</dbReference>
<dbReference type="EMBL" id="CM000914">
    <property type="protein sequence ID" value="EFG04637.2"/>
    <property type="molecule type" value="Genomic_DNA"/>
</dbReference>
<evidence type="ECO:0000256" key="9">
    <source>
        <dbReference type="ARBA" id="ARBA00023136"/>
    </source>
</evidence>
<dbReference type="GO" id="GO:0005886">
    <property type="term" value="C:plasma membrane"/>
    <property type="evidence" value="ECO:0007669"/>
    <property type="project" value="UniProtKB-SubCell"/>
</dbReference>
<evidence type="ECO:0000259" key="13">
    <source>
        <dbReference type="PROSITE" id="PS50893"/>
    </source>
</evidence>
<geneLocation type="plasmid" evidence="15 16">
    <name>pSCL4</name>
</geneLocation>
<feature type="transmembrane region" description="Helical" evidence="12">
    <location>
        <begin position="325"/>
        <end position="346"/>
    </location>
</feature>
<evidence type="ECO:0000313" key="15">
    <source>
        <dbReference type="EMBL" id="EFG04637.2"/>
    </source>
</evidence>
<dbReference type="Gene3D" id="3.40.50.300">
    <property type="entry name" value="P-loop containing nucleotide triphosphate hydrolases"/>
    <property type="match status" value="1"/>
</dbReference>
<dbReference type="InterPro" id="IPR003439">
    <property type="entry name" value="ABC_transporter-like_ATP-bd"/>
</dbReference>
<dbReference type="InterPro" id="IPR011527">
    <property type="entry name" value="ABC1_TM_dom"/>
</dbReference>
<evidence type="ECO:0000259" key="14">
    <source>
        <dbReference type="PROSITE" id="PS50929"/>
    </source>
</evidence>
<dbReference type="PANTHER" id="PTHR43394:SF1">
    <property type="entry name" value="ATP-BINDING CASSETTE SUB-FAMILY B MEMBER 10, MITOCHONDRIAL"/>
    <property type="match status" value="1"/>
</dbReference>
<dbReference type="InterPro" id="IPR017871">
    <property type="entry name" value="ABC_transporter-like_CS"/>
</dbReference>
<dbReference type="PANTHER" id="PTHR43394">
    <property type="entry name" value="ATP-DEPENDENT PERMEASE MDL1, MITOCHONDRIAL"/>
    <property type="match status" value="1"/>
</dbReference>
<dbReference type="Gene3D" id="1.20.1560.10">
    <property type="entry name" value="ABC transporter type 1, transmembrane domain"/>
    <property type="match status" value="1"/>
</dbReference>
<dbReference type="InterPro" id="IPR039421">
    <property type="entry name" value="Type_1_exporter"/>
</dbReference>
<evidence type="ECO:0000256" key="8">
    <source>
        <dbReference type="ARBA" id="ARBA00022989"/>
    </source>
</evidence>
<dbReference type="KEGG" id="sclf:BB341_29835"/>
<feature type="compositionally biased region" description="Gly residues" evidence="11">
    <location>
        <begin position="754"/>
        <end position="764"/>
    </location>
</feature>
<dbReference type="SUPFAM" id="SSF52540">
    <property type="entry name" value="P-loop containing nucleoside triphosphate hydrolases"/>
    <property type="match status" value="1"/>
</dbReference>
<dbReference type="FunFam" id="3.40.50.300:FF:000221">
    <property type="entry name" value="Multidrug ABC transporter ATP-binding protein"/>
    <property type="match status" value="1"/>
</dbReference>
<keyword evidence="4" id="KW-0997">Cell inner membrane</keyword>
<evidence type="ECO:0000256" key="12">
    <source>
        <dbReference type="SAM" id="Phobius"/>
    </source>
</evidence>
<feature type="domain" description="ABC transporter" evidence="13">
    <location>
        <begin position="447"/>
        <end position="687"/>
    </location>
</feature>
<feature type="region of interest" description="Disordered" evidence="11">
    <location>
        <begin position="737"/>
        <end position="764"/>
    </location>
</feature>
<keyword evidence="3" id="KW-1003">Cell membrane</keyword>
<feature type="transmembrane region" description="Helical" evidence="12">
    <location>
        <begin position="131"/>
        <end position="158"/>
    </location>
</feature>
<dbReference type="Proteomes" id="UP000002357">
    <property type="component" value="Plasmid pSCL4"/>
</dbReference>
<name>D5SL44_STRCL</name>
<dbReference type="Pfam" id="PF00005">
    <property type="entry name" value="ABC_tran"/>
    <property type="match status" value="1"/>
</dbReference>
<evidence type="ECO:0000256" key="5">
    <source>
        <dbReference type="ARBA" id="ARBA00022692"/>
    </source>
</evidence>
<keyword evidence="16" id="KW-1185">Reference proteome</keyword>
<feature type="domain" description="ABC transmembrane type-1" evidence="14">
    <location>
        <begin position="75"/>
        <end position="386"/>
    </location>
</feature>
<dbReference type="SMART" id="SM00382">
    <property type="entry name" value="AAA"/>
    <property type="match status" value="1"/>
</dbReference>
<keyword evidence="8 12" id="KW-1133">Transmembrane helix</keyword>
<feature type="compositionally biased region" description="Polar residues" evidence="11">
    <location>
        <begin position="1"/>
        <end position="15"/>
    </location>
</feature>
<protein>
    <submittedName>
        <fullName evidence="15">ABC transporter related protein</fullName>
    </submittedName>
</protein>